<keyword evidence="1" id="KW-0813">Transport</keyword>
<dbReference type="Proteomes" id="UP001239085">
    <property type="component" value="Unassembled WGS sequence"/>
</dbReference>
<dbReference type="GO" id="GO:0005524">
    <property type="term" value="F:ATP binding"/>
    <property type="evidence" value="ECO:0007669"/>
    <property type="project" value="UniProtKB-KW"/>
</dbReference>
<dbReference type="CDD" id="cd03215">
    <property type="entry name" value="ABC_Carb_Monos_II"/>
    <property type="match status" value="1"/>
</dbReference>
<dbReference type="PROSITE" id="PS00211">
    <property type="entry name" value="ABC_TRANSPORTER_1"/>
    <property type="match status" value="1"/>
</dbReference>
<protein>
    <submittedName>
        <fullName evidence="10">Multiple sugar transport system ATP-binding protein</fullName>
    </submittedName>
</protein>
<feature type="domain" description="ABC transporter" evidence="9">
    <location>
        <begin position="262"/>
        <end position="508"/>
    </location>
</feature>
<dbReference type="InterPro" id="IPR003593">
    <property type="entry name" value="AAA+_ATPase"/>
</dbReference>
<reference evidence="10 11" key="1">
    <citation type="submission" date="2023-07" db="EMBL/GenBank/DDBJ databases">
        <title>Comparative genomics of wheat-associated soil bacteria to identify genetic determinants of phenazine resistance.</title>
        <authorList>
            <person name="Mouncey N."/>
        </authorList>
    </citation>
    <scope>NUCLEOTIDE SEQUENCE [LARGE SCALE GENOMIC DNA]</scope>
    <source>
        <strain evidence="10 11">W2I7</strain>
    </source>
</reference>
<keyword evidence="3 10" id="KW-0762">Sugar transport</keyword>
<evidence type="ECO:0000313" key="10">
    <source>
        <dbReference type="EMBL" id="MDQ0642241.1"/>
    </source>
</evidence>
<dbReference type="InterPro" id="IPR027417">
    <property type="entry name" value="P-loop_NTPase"/>
</dbReference>
<dbReference type="InterPro" id="IPR003439">
    <property type="entry name" value="ABC_transporter-like_ATP-bd"/>
</dbReference>
<evidence type="ECO:0000259" key="9">
    <source>
        <dbReference type="PROSITE" id="PS50893"/>
    </source>
</evidence>
<dbReference type="EMBL" id="JAUSXK010000001">
    <property type="protein sequence ID" value="MDQ0642241.1"/>
    <property type="molecule type" value="Genomic_DNA"/>
</dbReference>
<sequence>MPDTVLRMSGVTKRFRGVTALKDVSLEVRRGEVHAICGENGAGKSTLMEILSGVHPHGTFEGTITFDGRDMRFRSLADSEAEGIVIVHQELAVVPQLSIAENIFLGHEMTRFGLVDEERTHARAAELMARVGLQESPATRMSELGIGKQQLVEIAKALAKDVRLLILDEPTAALGRDDSDRLMVLVDRFRAQGITCVLISHKLQEVLSIADRITVLRDGASIETMRRDDPETDESRIIRAMVGRPLDDLFPPREPDIGDELFRVENWTVHHPSDPQRVVIDDVSFHVNSGEIVGIAGLMGAGRTELAMSIFGRSYGSTITGSAFKRGEEIELRTIRETIGHGIAYAPEDRRQDGLNLLASVETSISSVALGRLAHRGLVDGVRERKVAEAYRYKMNIKTPSVSAATATLSGGNQQKVVLSKWIFSNPEVLILDEPTRGIDVGAKYEIYGLINELAAQGKAIIVISSELPEVIGLSDRVYTLADGRITAEVTRADATQELLMRHMMAGH</sequence>
<dbReference type="PANTHER" id="PTHR43790">
    <property type="entry name" value="CARBOHYDRATE TRANSPORT ATP-BINDING PROTEIN MG119-RELATED"/>
    <property type="match status" value="1"/>
</dbReference>
<proteinExistence type="predicted"/>
<evidence type="ECO:0000256" key="4">
    <source>
        <dbReference type="ARBA" id="ARBA00022737"/>
    </source>
</evidence>
<keyword evidence="11" id="KW-1185">Reference proteome</keyword>
<name>A0ABU0P4I5_9MICO</name>
<dbReference type="Pfam" id="PF00005">
    <property type="entry name" value="ABC_tran"/>
    <property type="match status" value="2"/>
</dbReference>
<dbReference type="PANTHER" id="PTHR43790:SF1">
    <property type="entry name" value="XYLOSE IMPORT ATP-BINDING PROTEIN XYLG"/>
    <property type="match status" value="1"/>
</dbReference>
<evidence type="ECO:0000256" key="3">
    <source>
        <dbReference type="ARBA" id="ARBA00022597"/>
    </source>
</evidence>
<evidence type="ECO:0000256" key="2">
    <source>
        <dbReference type="ARBA" id="ARBA00022475"/>
    </source>
</evidence>
<evidence type="ECO:0000256" key="8">
    <source>
        <dbReference type="ARBA" id="ARBA00023136"/>
    </source>
</evidence>
<dbReference type="InterPro" id="IPR050107">
    <property type="entry name" value="ABC_carbohydrate_import_ATPase"/>
</dbReference>
<evidence type="ECO:0000256" key="1">
    <source>
        <dbReference type="ARBA" id="ARBA00022448"/>
    </source>
</evidence>
<dbReference type="CDD" id="cd03216">
    <property type="entry name" value="ABC_Carb_Monos_I"/>
    <property type="match status" value="1"/>
</dbReference>
<keyword evidence="8" id="KW-0472">Membrane</keyword>
<evidence type="ECO:0000256" key="5">
    <source>
        <dbReference type="ARBA" id="ARBA00022741"/>
    </source>
</evidence>
<evidence type="ECO:0000256" key="6">
    <source>
        <dbReference type="ARBA" id="ARBA00022840"/>
    </source>
</evidence>
<keyword evidence="4" id="KW-0677">Repeat</keyword>
<keyword evidence="7" id="KW-1278">Translocase</keyword>
<dbReference type="SMART" id="SM00382">
    <property type="entry name" value="AAA"/>
    <property type="match status" value="2"/>
</dbReference>
<feature type="domain" description="ABC transporter" evidence="9">
    <location>
        <begin position="6"/>
        <end position="243"/>
    </location>
</feature>
<dbReference type="RefSeq" id="WP_307357788.1">
    <property type="nucleotide sequence ID" value="NZ_JAUSXK010000001.1"/>
</dbReference>
<keyword evidence="2" id="KW-1003">Cell membrane</keyword>
<keyword evidence="6 10" id="KW-0067">ATP-binding</keyword>
<dbReference type="PROSITE" id="PS50893">
    <property type="entry name" value="ABC_TRANSPORTER_2"/>
    <property type="match status" value="2"/>
</dbReference>
<evidence type="ECO:0000313" key="11">
    <source>
        <dbReference type="Proteomes" id="UP001239085"/>
    </source>
</evidence>
<dbReference type="SUPFAM" id="SSF52540">
    <property type="entry name" value="P-loop containing nucleoside triphosphate hydrolases"/>
    <property type="match status" value="2"/>
</dbReference>
<keyword evidence="5" id="KW-0547">Nucleotide-binding</keyword>
<comment type="caution">
    <text evidence="10">The sequence shown here is derived from an EMBL/GenBank/DDBJ whole genome shotgun (WGS) entry which is preliminary data.</text>
</comment>
<evidence type="ECO:0000256" key="7">
    <source>
        <dbReference type="ARBA" id="ARBA00022967"/>
    </source>
</evidence>
<gene>
    <name evidence="10" type="ORF">QFZ46_000401</name>
</gene>
<dbReference type="Gene3D" id="3.40.50.300">
    <property type="entry name" value="P-loop containing nucleotide triphosphate hydrolases"/>
    <property type="match status" value="2"/>
</dbReference>
<accession>A0ABU0P4I5</accession>
<organism evidence="10 11">
    <name type="scientific">Microbacterium murale</name>
    <dbReference type="NCBI Taxonomy" id="1081040"/>
    <lineage>
        <taxon>Bacteria</taxon>
        <taxon>Bacillati</taxon>
        <taxon>Actinomycetota</taxon>
        <taxon>Actinomycetes</taxon>
        <taxon>Micrococcales</taxon>
        <taxon>Microbacteriaceae</taxon>
        <taxon>Microbacterium</taxon>
    </lineage>
</organism>
<dbReference type="InterPro" id="IPR017871">
    <property type="entry name" value="ABC_transporter-like_CS"/>
</dbReference>